<comment type="caution">
    <text evidence="2">The sequence shown here is derived from an EMBL/GenBank/DDBJ whole genome shotgun (WGS) entry which is preliminary data.</text>
</comment>
<evidence type="ECO:0000313" key="3">
    <source>
        <dbReference type="Proteomes" id="UP000193467"/>
    </source>
</evidence>
<protein>
    <submittedName>
        <fullName evidence="2">Uncharacterized protein</fullName>
    </submittedName>
</protein>
<dbReference type="Proteomes" id="UP000193467">
    <property type="component" value="Unassembled WGS sequence"/>
</dbReference>
<gene>
    <name evidence="2" type="ORF">BCR35DRAFT_309031</name>
</gene>
<proteinExistence type="predicted"/>
<evidence type="ECO:0000256" key="1">
    <source>
        <dbReference type="SAM" id="MobiDB-lite"/>
    </source>
</evidence>
<dbReference type="EMBL" id="MCGR01000071">
    <property type="protein sequence ID" value="ORY61938.1"/>
    <property type="molecule type" value="Genomic_DNA"/>
</dbReference>
<name>A0A1Y2DRN1_9BASI</name>
<reference evidence="2 3" key="1">
    <citation type="submission" date="2016-07" db="EMBL/GenBank/DDBJ databases">
        <title>Pervasive Adenine N6-methylation of Active Genes in Fungi.</title>
        <authorList>
            <consortium name="DOE Joint Genome Institute"/>
            <person name="Mondo S.J."/>
            <person name="Dannebaum R.O."/>
            <person name="Kuo R.C."/>
            <person name="Labutti K."/>
            <person name="Haridas S."/>
            <person name="Kuo A."/>
            <person name="Salamov A."/>
            <person name="Ahrendt S.R."/>
            <person name="Lipzen A."/>
            <person name="Sullivan W."/>
            <person name="Andreopoulos W.B."/>
            <person name="Clum A."/>
            <person name="Lindquist E."/>
            <person name="Daum C."/>
            <person name="Ramamoorthy G.K."/>
            <person name="Gryganskyi A."/>
            <person name="Culley D."/>
            <person name="Magnuson J.K."/>
            <person name="James T.Y."/>
            <person name="O'Malley M.A."/>
            <person name="Stajich J.E."/>
            <person name="Spatafora J.W."/>
            <person name="Visel A."/>
            <person name="Grigoriev I.V."/>
        </authorList>
    </citation>
    <scope>NUCLEOTIDE SEQUENCE [LARGE SCALE GENOMIC DNA]</scope>
    <source>
        <strain evidence="2 3">62-1032</strain>
    </source>
</reference>
<feature type="compositionally biased region" description="Polar residues" evidence="1">
    <location>
        <begin position="41"/>
        <end position="58"/>
    </location>
</feature>
<dbReference type="InParanoid" id="A0A1Y2DRN1"/>
<accession>A0A1Y2DRN1</accession>
<organism evidence="2 3">
    <name type="scientific">Leucosporidium creatinivorum</name>
    <dbReference type="NCBI Taxonomy" id="106004"/>
    <lineage>
        <taxon>Eukaryota</taxon>
        <taxon>Fungi</taxon>
        <taxon>Dikarya</taxon>
        <taxon>Basidiomycota</taxon>
        <taxon>Pucciniomycotina</taxon>
        <taxon>Microbotryomycetes</taxon>
        <taxon>Leucosporidiales</taxon>
        <taxon>Leucosporidium</taxon>
    </lineage>
</organism>
<feature type="region of interest" description="Disordered" evidence="1">
    <location>
        <begin position="21"/>
        <end position="65"/>
    </location>
</feature>
<evidence type="ECO:0000313" key="2">
    <source>
        <dbReference type="EMBL" id="ORY61938.1"/>
    </source>
</evidence>
<sequence length="65" mass="6666">MRGAAARKGAAPSDPVCVSVISRSARRGRKGQLGGRAEARSSATVSLRATQADWSGSSYPAACMK</sequence>
<keyword evidence="3" id="KW-1185">Reference proteome</keyword>
<dbReference type="AlphaFoldDB" id="A0A1Y2DRN1"/>